<sequence length="336" mass="36404">MTHTPIQRRRPTTLKDIASEIGMSVSTVSRALADNPAISQDTRDTVREAAQRLRYRPNNQAASLRKQRTNIIGVAIPDIENPFFATLASAIQQSARAKGFSILLGNTEENPELLAKSIEMFANQRVDGMIVVPHDEAQEIFEDAVDEGIPIVAVDRRLSIPTVPSVVSDPKPGFAAAMDALLQNPNATIGFLAGPQDTSTGLERFKVMQQLAHDRGVELHIEHGGYNQRDGYAGTVAMIEAGVNAIIGGDAMLTMGAIQALCERNITVGRDCAVVGFDELPMFLYHNPPLSTIDQQVSLMGKEAFELLEEMLSGQHVPASKVLPTIMHDRGSTTLA</sequence>
<dbReference type="CDD" id="cd01392">
    <property type="entry name" value="HTH_LacI"/>
    <property type="match status" value="1"/>
</dbReference>
<organism evidence="1 2">
    <name type="scientific">Corynebacterium pelargi</name>
    <dbReference type="NCBI Taxonomy" id="1471400"/>
    <lineage>
        <taxon>Bacteria</taxon>
        <taxon>Bacillati</taxon>
        <taxon>Actinomycetota</taxon>
        <taxon>Actinomycetes</taxon>
        <taxon>Mycobacteriales</taxon>
        <taxon>Corynebacteriaceae</taxon>
        <taxon>Corynebacterium</taxon>
    </lineage>
</organism>
<dbReference type="AlphaFoldDB" id="A0A410WAK3"/>
<evidence type="ECO:0000313" key="1">
    <source>
        <dbReference type="EMBL" id="QAU52956.1"/>
    </source>
</evidence>
<dbReference type="SUPFAM" id="SSF47413">
    <property type="entry name" value="lambda repressor-like DNA-binding domains"/>
    <property type="match status" value="1"/>
</dbReference>
<dbReference type="SMART" id="SM00354">
    <property type="entry name" value="HTH_LACI"/>
    <property type="match status" value="1"/>
</dbReference>
<gene>
    <name evidence="1" type="primary">degA</name>
    <name evidence="1" type="ORF">CPELA_08505</name>
</gene>
<dbReference type="SUPFAM" id="SSF53822">
    <property type="entry name" value="Periplasmic binding protein-like I"/>
    <property type="match status" value="1"/>
</dbReference>
<dbReference type="PANTHER" id="PTHR30146:SF109">
    <property type="entry name" value="HTH-TYPE TRANSCRIPTIONAL REGULATOR GALS"/>
    <property type="match status" value="1"/>
</dbReference>
<dbReference type="Gene3D" id="1.10.260.40">
    <property type="entry name" value="lambda repressor-like DNA-binding domains"/>
    <property type="match status" value="1"/>
</dbReference>
<dbReference type="InterPro" id="IPR001761">
    <property type="entry name" value="Peripla_BP/Lac1_sug-bd_dom"/>
</dbReference>
<dbReference type="PANTHER" id="PTHR30146">
    <property type="entry name" value="LACI-RELATED TRANSCRIPTIONAL REPRESSOR"/>
    <property type="match status" value="1"/>
</dbReference>
<dbReference type="EMBL" id="CP035299">
    <property type="protein sequence ID" value="QAU52956.1"/>
    <property type="molecule type" value="Genomic_DNA"/>
</dbReference>
<name>A0A410WAK3_9CORY</name>
<dbReference type="Gene3D" id="3.40.50.2300">
    <property type="match status" value="2"/>
</dbReference>
<dbReference type="InterPro" id="IPR010982">
    <property type="entry name" value="Lambda_DNA-bd_dom_sf"/>
</dbReference>
<dbReference type="PROSITE" id="PS50932">
    <property type="entry name" value="HTH_LACI_2"/>
    <property type="match status" value="1"/>
</dbReference>
<dbReference type="Pfam" id="PF00532">
    <property type="entry name" value="Peripla_BP_1"/>
    <property type="match status" value="1"/>
</dbReference>
<dbReference type="Pfam" id="PF00356">
    <property type="entry name" value="LacI"/>
    <property type="match status" value="1"/>
</dbReference>
<dbReference type="GO" id="GO:0000976">
    <property type="term" value="F:transcription cis-regulatory region binding"/>
    <property type="evidence" value="ECO:0007669"/>
    <property type="project" value="TreeGrafter"/>
</dbReference>
<dbReference type="KEGG" id="cpeg:CPELA_08505"/>
<dbReference type="GO" id="GO:0003700">
    <property type="term" value="F:DNA-binding transcription factor activity"/>
    <property type="evidence" value="ECO:0007669"/>
    <property type="project" value="TreeGrafter"/>
</dbReference>
<accession>A0A410WAK3</accession>
<keyword evidence="2" id="KW-1185">Reference proteome</keyword>
<dbReference type="RefSeq" id="WP_128890333.1">
    <property type="nucleotide sequence ID" value="NZ_BMCX01000002.1"/>
</dbReference>
<reference evidence="1 2" key="1">
    <citation type="submission" date="2019-01" db="EMBL/GenBank/DDBJ databases">
        <authorList>
            <person name="Ruckert C."/>
            <person name="Busche T."/>
            <person name="Kalinowski J."/>
        </authorList>
    </citation>
    <scope>NUCLEOTIDE SEQUENCE [LARGE SCALE GENOMIC DNA]</scope>
    <source>
        <strain evidence="1 2">136/3</strain>
    </source>
</reference>
<dbReference type="OrthoDB" id="59108at2"/>
<dbReference type="Proteomes" id="UP000288929">
    <property type="component" value="Chromosome"/>
</dbReference>
<protein>
    <submittedName>
        <fullName evidence="1">HTH-type transcriptional regulator DegA</fullName>
    </submittedName>
</protein>
<dbReference type="InterPro" id="IPR000843">
    <property type="entry name" value="HTH_LacI"/>
</dbReference>
<proteinExistence type="predicted"/>
<evidence type="ECO:0000313" key="2">
    <source>
        <dbReference type="Proteomes" id="UP000288929"/>
    </source>
</evidence>
<dbReference type="InterPro" id="IPR028082">
    <property type="entry name" value="Peripla_BP_I"/>
</dbReference>